<dbReference type="Pfam" id="PF19663">
    <property type="entry name" value="DUF6166"/>
    <property type="match status" value="1"/>
</dbReference>
<accession>A0A0C7KND0</accession>
<dbReference type="AlphaFoldDB" id="A0A0C7KND0"/>
<evidence type="ECO:0000313" key="1">
    <source>
        <dbReference type="EMBL" id="CEO96487.1"/>
    </source>
</evidence>
<proteinExistence type="predicted"/>
<dbReference type="RefSeq" id="WP_040942452.1">
    <property type="nucleotide sequence ID" value="NZ_CP066989.1"/>
</dbReference>
<keyword evidence="1" id="KW-0614">Plasmid</keyword>
<dbReference type="InterPro" id="IPR046164">
    <property type="entry name" value="DUF6166"/>
</dbReference>
<organism evidence="1">
    <name type="scientific">Xanthomonas campestris pv. campestris</name>
    <dbReference type="NCBI Taxonomy" id="340"/>
    <lineage>
        <taxon>Bacteria</taxon>
        <taxon>Pseudomonadati</taxon>
        <taxon>Pseudomonadota</taxon>
        <taxon>Gammaproteobacteria</taxon>
        <taxon>Lysobacterales</taxon>
        <taxon>Lysobacteraceae</taxon>
        <taxon>Xanthomonas</taxon>
    </lineage>
</organism>
<gene>
    <name evidence="1" type="ORF">pXCCB1459_0058</name>
</gene>
<geneLocation type="plasmid" evidence="1">
    <name>I</name>
</geneLocation>
<protein>
    <submittedName>
        <fullName evidence="1">Uncharacterized protein</fullName>
    </submittedName>
</protein>
<dbReference type="EMBL" id="LN811400">
    <property type="protein sequence ID" value="CEO96487.1"/>
    <property type="molecule type" value="Genomic_DNA"/>
</dbReference>
<sequence length="107" mass="11913">MSHILLRIVEGASVALYRHETARPAELLPTRRDLFNYDGGYGWGYGGSGPQNLAHAIAGRIFLLDNLSDQELQQRARVILDKIINQQSLNADSDHDVPVDSIKQLFA</sequence>
<name>A0A0C7KND0_XANCE</name>
<reference evidence="1" key="1">
    <citation type="submission" date="2015-01" db="EMBL/GenBank/DDBJ databases">
        <authorList>
            <person name="Wibberg Daniel"/>
        </authorList>
    </citation>
    <scope>NUCLEOTIDE SEQUENCE</scope>
    <source>
        <strain evidence="1">B-1459</strain>
        <plasmid evidence="1">I</plasmid>
    </source>
</reference>